<dbReference type="Proteomes" id="UP000826212">
    <property type="component" value="Chromosome"/>
</dbReference>
<keyword evidence="2" id="KW-1185">Reference proteome</keyword>
<accession>A0AC61NR39</accession>
<proteinExistence type="predicted"/>
<organism evidence="1 2">
    <name type="scientific">Halosquirtibacter laminarini</name>
    <dbReference type="NCBI Taxonomy" id="3374600"/>
    <lineage>
        <taxon>Bacteria</taxon>
        <taxon>Pseudomonadati</taxon>
        <taxon>Bacteroidota</taxon>
        <taxon>Bacteroidia</taxon>
        <taxon>Marinilabiliales</taxon>
        <taxon>Prolixibacteraceae</taxon>
        <taxon>Halosquirtibacter</taxon>
    </lineage>
</organism>
<evidence type="ECO:0000313" key="1">
    <source>
        <dbReference type="EMBL" id="QZE14484.1"/>
    </source>
</evidence>
<gene>
    <name evidence="1" type="ORF">K4L44_01035</name>
</gene>
<name>A0AC61NR39_9BACT</name>
<dbReference type="EMBL" id="CP081303">
    <property type="protein sequence ID" value="QZE14484.1"/>
    <property type="molecule type" value="Genomic_DNA"/>
</dbReference>
<reference evidence="1" key="1">
    <citation type="submission" date="2021-08" db="EMBL/GenBank/DDBJ databases">
        <title>Novel anaerobic bacterium isolated from sea squirt in East Sea, Republic of Korea.</title>
        <authorList>
            <person name="Nguyen T.H."/>
            <person name="Li Z."/>
            <person name="Lee Y.-J."/>
            <person name="Ko J."/>
            <person name="Kim S.-G."/>
        </authorList>
    </citation>
    <scope>NUCLEOTIDE SEQUENCE</scope>
    <source>
        <strain evidence="1">KCTC 25031</strain>
    </source>
</reference>
<sequence length="121" mass="13679">MKIIGNLIWLIFGGFITAIEYLLAGIFYCITIIGIPWGLQCFKYAAVVLWPFGTELSYKPNDGCLNLLLNIVWILLGGWSICLTHIFFGILLSITIIGIPWGRQHFKLARLAILPFSYDIN</sequence>
<evidence type="ECO:0000313" key="2">
    <source>
        <dbReference type="Proteomes" id="UP000826212"/>
    </source>
</evidence>
<protein>
    <submittedName>
        <fullName evidence="1">YccF domain-containing protein</fullName>
    </submittedName>
</protein>